<dbReference type="Proteomes" id="UP000008827">
    <property type="component" value="Chromosome 17"/>
</dbReference>
<evidence type="ECO:0000313" key="3">
    <source>
        <dbReference type="Proteomes" id="UP000008827"/>
    </source>
</evidence>
<proteinExistence type="predicted"/>
<reference evidence="1 2" key="1">
    <citation type="journal article" date="2010" name="Nature">
        <title>Genome sequence of the palaeopolyploid soybean.</title>
        <authorList>
            <person name="Schmutz J."/>
            <person name="Cannon S.B."/>
            <person name="Schlueter J."/>
            <person name="Ma J."/>
            <person name="Mitros T."/>
            <person name="Nelson W."/>
            <person name="Hyten D.L."/>
            <person name="Song Q."/>
            <person name="Thelen J.J."/>
            <person name="Cheng J."/>
            <person name="Xu D."/>
            <person name="Hellsten U."/>
            <person name="May G.D."/>
            <person name="Yu Y."/>
            <person name="Sakurai T."/>
            <person name="Umezawa T."/>
            <person name="Bhattacharyya M.K."/>
            <person name="Sandhu D."/>
            <person name="Valliyodan B."/>
            <person name="Lindquist E."/>
            <person name="Peto M."/>
            <person name="Grant D."/>
            <person name="Shu S."/>
            <person name="Goodstein D."/>
            <person name="Barry K."/>
            <person name="Futrell-Griggs M."/>
            <person name="Abernathy B."/>
            <person name="Du J."/>
            <person name="Tian Z."/>
            <person name="Zhu L."/>
            <person name="Gill N."/>
            <person name="Joshi T."/>
            <person name="Libault M."/>
            <person name="Sethuraman A."/>
            <person name="Zhang X.-C."/>
            <person name="Shinozaki K."/>
            <person name="Nguyen H.T."/>
            <person name="Wing R.A."/>
            <person name="Cregan P."/>
            <person name="Specht J."/>
            <person name="Grimwood J."/>
            <person name="Rokhsar D."/>
            <person name="Stacey G."/>
            <person name="Shoemaker R.C."/>
            <person name="Jackson S.A."/>
        </authorList>
    </citation>
    <scope>NUCLEOTIDE SEQUENCE [LARGE SCALE GENOMIC DNA]</scope>
    <source>
        <strain evidence="2">cv. Williams 82</strain>
        <tissue evidence="1">Callus</tissue>
    </source>
</reference>
<dbReference type="PaxDb" id="3847-GLYMA17G31422.1"/>
<dbReference type="STRING" id="3847.K7MMZ9"/>
<dbReference type="Gramene" id="KRH05123">
    <property type="protein sequence ID" value="KRH05123"/>
    <property type="gene ID" value="GLYMA_17G208600"/>
</dbReference>
<dbReference type="InParanoid" id="K7MMZ9"/>
<evidence type="ECO:0000313" key="2">
    <source>
        <dbReference type="EnsemblPlants" id="KRH05123"/>
    </source>
</evidence>
<dbReference type="EnsemblPlants" id="KRH05123">
    <property type="protein sequence ID" value="KRH05123"/>
    <property type="gene ID" value="GLYMA_17G208600"/>
</dbReference>
<gene>
    <name evidence="1" type="ORF">GLYMA_17G208600</name>
</gene>
<reference evidence="2" key="2">
    <citation type="submission" date="2018-02" db="UniProtKB">
        <authorList>
            <consortium name="EnsemblPlants"/>
        </authorList>
    </citation>
    <scope>IDENTIFICATION</scope>
    <source>
        <strain evidence="2">Williams 82</strain>
    </source>
</reference>
<keyword evidence="3" id="KW-1185">Reference proteome</keyword>
<dbReference type="PANTHER" id="PTHR45786">
    <property type="entry name" value="DNA BINDING PROTEIN-LIKE"/>
    <property type="match status" value="1"/>
</dbReference>
<accession>K7MMZ9</accession>
<evidence type="ECO:0000313" key="1">
    <source>
        <dbReference type="EMBL" id="KRH05123.1"/>
    </source>
</evidence>
<dbReference type="PANTHER" id="PTHR45786:SF66">
    <property type="entry name" value="HOOK MOTIF PROTEIN, PUTATIVE-RELATED"/>
    <property type="match status" value="1"/>
</dbReference>
<dbReference type="HOGENOM" id="CLU_001324_5_0_1"/>
<protein>
    <recommendedName>
        <fullName evidence="4">Helitron helicase-like domain-containing protein</fullName>
    </recommendedName>
</protein>
<name>K7MMZ9_SOYBN</name>
<sequence>MWYDERINKDKHPKNPRFALCCGDGKIQLPLLEDPPQPLRQLLFDNKSTQAKNFQLNIHSYNLMFAYTSPGAKVDTSYNTGRGPPKFCNHGQGHHLIGSLLPMANNSPKFAHLYIYDTGSEDILDEDIIIETKNMLDKHNQYALKFRMARDKLQSSAVCDLKLKLISDRQLDGRLYNLPNTAEVAALIIGDEHTVDGYTMIESEKLNYVREHQQELRVYKYMNLNAYNNDPETHGNEKEKRIILSSSFVGSHSGKKKGLPHAHILISLHRSNKYPNPEDIDNIISVEILNKDTHPELYELVTKHMIHGPRGLPNRRAPCMVDGKCIRFFPKKFQQATIVDQDGFPVYRRRNNGHTVQKNDIELDNRFVVPYSPHLLVKHRAHLNVEWCNQSTSIKYLFKYINKRFDHITTVIVNV</sequence>
<dbReference type="EMBL" id="CM000850">
    <property type="protein sequence ID" value="KRH05123.1"/>
    <property type="molecule type" value="Genomic_DNA"/>
</dbReference>
<dbReference type="AlphaFoldDB" id="K7MMZ9"/>
<evidence type="ECO:0008006" key="4">
    <source>
        <dbReference type="Google" id="ProtNLM"/>
    </source>
</evidence>
<reference evidence="1" key="3">
    <citation type="submission" date="2018-07" db="EMBL/GenBank/DDBJ databases">
        <title>WGS assembly of Glycine max.</title>
        <authorList>
            <person name="Schmutz J."/>
            <person name="Cannon S."/>
            <person name="Schlueter J."/>
            <person name="Ma J."/>
            <person name="Mitros T."/>
            <person name="Nelson W."/>
            <person name="Hyten D."/>
            <person name="Song Q."/>
            <person name="Thelen J."/>
            <person name="Cheng J."/>
            <person name="Xu D."/>
            <person name="Hellsten U."/>
            <person name="May G."/>
            <person name="Yu Y."/>
            <person name="Sakurai T."/>
            <person name="Umezawa T."/>
            <person name="Bhattacharyya M."/>
            <person name="Sandhu D."/>
            <person name="Valliyodan B."/>
            <person name="Lindquist E."/>
            <person name="Peto M."/>
            <person name="Grant D."/>
            <person name="Shu S."/>
            <person name="Goodstein D."/>
            <person name="Barry K."/>
            <person name="Futrell-Griggs M."/>
            <person name="Abernathy B."/>
            <person name="Du J."/>
            <person name="Tian Z."/>
            <person name="Zhu L."/>
            <person name="Gill N."/>
            <person name="Joshi T."/>
            <person name="Libault M."/>
            <person name="Sethuraman A."/>
            <person name="Zhang X."/>
            <person name="Shinozaki K."/>
            <person name="Nguyen H."/>
            <person name="Wing R."/>
            <person name="Cregan P."/>
            <person name="Specht J."/>
            <person name="Grimwood J."/>
            <person name="Rokhsar D."/>
            <person name="Stacey G."/>
            <person name="Shoemaker R."/>
            <person name="Jackson S."/>
        </authorList>
    </citation>
    <scope>NUCLEOTIDE SEQUENCE</scope>
    <source>
        <tissue evidence="1">Callus</tissue>
    </source>
</reference>
<organism evidence="2">
    <name type="scientific">Glycine max</name>
    <name type="common">Soybean</name>
    <name type="synonym">Glycine hispida</name>
    <dbReference type="NCBI Taxonomy" id="3847"/>
    <lineage>
        <taxon>Eukaryota</taxon>
        <taxon>Viridiplantae</taxon>
        <taxon>Streptophyta</taxon>
        <taxon>Embryophyta</taxon>
        <taxon>Tracheophyta</taxon>
        <taxon>Spermatophyta</taxon>
        <taxon>Magnoliopsida</taxon>
        <taxon>eudicotyledons</taxon>
        <taxon>Gunneridae</taxon>
        <taxon>Pentapetalae</taxon>
        <taxon>rosids</taxon>
        <taxon>fabids</taxon>
        <taxon>Fabales</taxon>
        <taxon>Fabaceae</taxon>
        <taxon>Papilionoideae</taxon>
        <taxon>50 kb inversion clade</taxon>
        <taxon>NPAAA clade</taxon>
        <taxon>indigoferoid/millettioid clade</taxon>
        <taxon>Phaseoleae</taxon>
        <taxon>Glycine</taxon>
        <taxon>Glycine subgen. Soja</taxon>
    </lineage>
</organism>
<dbReference type="SMR" id="K7MMZ9"/>
<dbReference type="eggNOG" id="KOG0987">
    <property type="taxonomic scope" value="Eukaryota"/>
</dbReference>